<keyword evidence="2" id="KW-1185">Reference proteome</keyword>
<dbReference type="EMBL" id="JARBHB010000007">
    <property type="protein sequence ID" value="KAJ8879289.1"/>
    <property type="molecule type" value="Genomic_DNA"/>
</dbReference>
<sequence>MWLKCNPAKVVTYFQVSLIFGAAHVLAATMKHAIEGFKKTGSRFPDPNMFSEADFLPSALFDIQLVVSEYLTTNSISAPPEYPTTVTKYRAKKTKTNEDLSNESQPGYEKKYIKKALNKNVKRKNKITEDTDTDEIEEDAEYFYCGNFYFALDEGWVSYQSCLKWTHNCCSDIDSVDDKAVFVC</sequence>
<accession>A0ABQ9H4R0</accession>
<reference evidence="1 2" key="1">
    <citation type="submission" date="2023-02" db="EMBL/GenBank/DDBJ databases">
        <title>LHISI_Scaffold_Assembly.</title>
        <authorList>
            <person name="Stuart O.P."/>
            <person name="Cleave R."/>
            <person name="Magrath M.J.L."/>
            <person name="Mikheyev A.S."/>
        </authorList>
    </citation>
    <scope>NUCLEOTIDE SEQUENCE [LARGE SCALE GENOMIC DNA]</scope>
    <source>
        <strain evidence="1">Daus_M_001</strain>
        <tissue evidence="1">Leg muscle</tissue>
    </source>
</reference>
<name>A0ABQ9H4R0_9NEOP</name>
<organism evidence="1 2">
    <name type="scientific">Dryococelus australis</name>
    <dbReference type="NCBI Taxonomy" id="614101"/>
    <lineage>
        <taxon>Eukaryota</taxon>
        <taxon>Metazoa</taxon>
        <taxon>Ecdysozoa</taxon>
        <taxon>Arthropoda</taxon>
        <taxon>Hexapoda</taxon>
        <taxon>Insecta</taxon>
        <taxon>Pterygota</taxon>
        <taxon>Neoptera</taxon>
        <taxon>Polyneoptera</taxon>
        <taxon>Phasmatodea</taxon>
        <taxon>Verophasmatodea</taxon>
        <taxon>Anareolatae</taxon>
        <taxon>Phasmatidae</taxon>
        <taxon>Eurycanthinae</taxon>
        <taxon>Dryococelus</taxon>
    </lineage>
</organism>
<comment type="caution">
    <text evidence="1">The sequence shown here is derived from an EMBL/GenBank/DDBJ whole genome shotgun (WGS) entry which is preliminary data.</text>
</comment>
<proteinExistence type="predicted"/>
<dbReference type="Proteomes" id="UP001159363">
    <property type="component" value="Chromosome 6"/>
</dbReference>
<gene>
    <name evidence="1" type="ORF">PR048_019897</name>
</gene>
<protein>
    <submittedName>
        <fullName evidence="1">Uncharacterized protein</fullName>
    </submittedName>
</protein>
<evidence type="ECO:0000313" key="2">
    <source>
        <dbReference type="Proteomes" id="UP001159363"/>
    </source>
</evidence>
<evidence type="ECO:0000313" key="1">
    <source>
        <dbReference type="EMBL" id="KAJ8879289.1"/>
    </source>
</evidence>